<comment type="similarity">
    <text evidence="1 6">Belongs to the glycosyl hydrolase 43 family.</text>
</comment>
<evidence type="ECO:0000256" key="6">
    <source>
        <dbReference type="RuleBase" id="RU361187"/>
    </source>
</evidence>
<dbReference type="CDD" id="cd08999">
    <property type="entry name" value="GH43_ABN-like"/>
    <property type="match status" value="1"/>
</dbReference>
<accession>A0A9N8JH03</accession>
<dbReference type="InterPro" id="IPR023296">
    <property type="entry name" value="Glyco_hydro_beta-prop_sf"/>
</dbReference>
<dbReference type="PANTHER" id="PTHR42812:SF5">
    <property type="entry name" value="ENDO-ARABINASE"/>
    <property type="match status" value="1"/>
</dbReference>
<dbReference type="InterPro" id="IPR051795">
    <property type="entry name" value="Glycosyl_Hydrlase_43"/>
</dbReference>
<feature type="chain" id="PRO_5040321258" description="Arabinanase/levansucrase/invertase" evidence="7">
    <location>
        <begin position="23"/>
        <end position="356"/>
    </location>
</feature>
<feature type="site" description="Important for catalytic activity, responsible for pKa modulation of the active site Glu and correct orientation of both the proton donor and substrate" evidence="5">
    <location>
        <position position="186"/>
    </location>
</feature>
<gene>
    <name evidence="8" type="ORF">AWRI4619_LOCUS4511</name>
</gene>
<keyword evidence="3 6" id="KW-0326">Glycosidase</keyword>
<evidence type="ECO:0000256" key="3">
    <source>
        <dbReference type="ARBA" id="ARBA00023295"/>
    </source>
</evidence>
<reference evidence="8" key="1">
    <citation type="submission" date="2020-06" db="EMBL/GenBank/DDBJ databases">
        <authorList>
            <person name="Onetto C."/>
        </authorList>
    </citation>
    <scope>NUCLEOTIDE SEQUENCE</scope>
</reference>
<evidence type="ECO:0000256" key="7">
    <source>
        <dbReference type="SAM" id="SignalP"/>
    </source>
</evidence>
<keyword evidence="7" id="KW-0732">Signal</keyword>
<feature type="signal peptide" evidence="7">
    <location>
        <begin position="1"/>
        <end position="22"/>
    </location>
</feature>
<evidence type="ECO:0000256" key="1">
    <source>
        <dbReference type="ARBA" id="ARBA00009865"/>
    </source>
</evidence>
<keyword evidence="2 6" id="KW-0378">Hydrolase</keyword>
<evidence type="ECO:0000256" key="4">
    <source>
        <dbReference type="PIRSR" id="PIRSR606710-1"/>
    </source>
</evidence>
<organism evidence="8 9">
    <name type="scientific">Aureobasidium vineae</name>
    <dbReference type="NCBI Taxonomy" id="2773715"/>
    <lineage>
        <taxon>Eukaryota</taxon>
        <taxon>Fungi</taxon>
        <taxon>Dikarya</taxon>
        <taxon>Ascomycota</taxon>
        <taxon>Pezizomycotina</taxon>
        <taxon>Dothideomycetes</taxon>
        <taxon>Dothideomycetidae</taxon>
        <taxon>Dothideales</taxon>
        <taxon>Saccotheciaceae</taxon>
        <taxon>Aureobasidium</taxon>
    </lineage>
</organism>
<dbReference type="GO" id="GO:0005975">
    <property type="term" value="P:carbohydrate metabolic process"/>
    <property type="evidence" value="ECO:0007669"/>
    <property type="project" value="InterPro"/>
</dbReference>
<name>A0A9N8JH03_9PEZI</name>
<dbReference type="Proteomes" id="UP000716446">
    <property type="component" value="Unassembled WGS sequence"/>
</dbReference>
<evidence type="ECO:0000256" key="2">
    <source>
        <dbReference type="ARBA" id="ARBA00022801"/>
    </source>
</evidence>
<keyword evidence="9" id="KW-1185">Reference proteome</keyword>
<evidence type="ECO:0000256" key="5">
    <source>
        <dbReference type="PIRSR" id="PIRSR606710-2"/>
    </source>
</evidence>
<dbReference type="Pfam" id="PF04616">
    <property type="entry name" value="Glyco_hydro_43"/>
    <property type="match status" value="1"/>
</dbReference>
<feature type="active site" description="Proton donor" evidence="4">
    <location>
        <position position="258"/>
    </location>
</feature>
<dbReference type="AlphaFoldDB" id="A0A9N8JH03"/>
<dbReference type="SUPFAM" id="SSF75005">
    <property type="entry name" value="Arabinanase/levansucrase/invertase"/>
    <property type="match status" value="1"/>
</dbReference>
<evidence type="ECO:0000313" key="9">
    <source>
        <dbReference type="Proteomes" id="UP000716446"/>
    </source>
</evidence>
<feature type="active site" description="Proton acceptor" evidence="4">
    <location>
        <position position="44"/>
    </location>
</feature>
<proteinExistence type="inferred from homology"/>
<comment type="caution">
    <text evidence="8">The sequence shown here is derived from an EMBL/GenBank/DDBJ whole genome shotgun (WGS) entry which is preliminary data.</text>
</comment>
<protein>
    <recommendedName>
        <fullName evidence="10">Arabinanase/levansucrase/invertase</fullName>
    </recommendedName>
</protein>
<dbReference type="EMBL" id="CAIJEN010000005">
    <property type="protein sequence ID" value="CAD0087218.1"/>
    <property type="molecule type" value="Genomic_DNA"/>
</dbReference>
<dbReference type="PANTHER" id="PTHR42812">
    <property type="entry name" value="BETA-XYLOSIDASE"/>
    <property type="match status" value="1"/>
</dbReference>
<evidence type="ECO:0008006" key="10">
    <source>
        <dbReference type="Google" id="ProtNLM"/>
    </source>
</evidence>
<dbReference type="GO" id="GO:0004553">
    <property type="term" value="F:hydrolase activity, hydrolyzing O-glycosyl compounds"/>
    <property type="evidence" value="ECO:0007669"/>
    <property type="project" value="InterPro"/>
</dbReference>
<sequence length="356" mass="37676">MFKSPVYALIWILFAVLGSVRGDNQISLSKRATIDLAITANFPDPSIIKVNGTWYAFATHTRGTDIKIQVARSSNFDDWSIVRNADGSQFDALPILPAWVRMANYLTWAPDVQQLVGVLCLHGVACLLTCLQDDGSFIMYYSATAAARPDGSKHCVGAATSPTILGPYTGLTDALFCPLSKGGAIDASGFKDRNGKRYVVYKVDGNSIGHGGACGNTVAPIVGTPLMIQPVAADGYTFTGNAAALLDNNGVADQGILEAPVLTRSRAGIYFLFFSSGCFATSGYTVSYATATNLMGPYTRANSPLFETGDGNGLKAPGGMSVWGDNRHMVLHANNAGGRSMYTTLIALKGTEVITI</sequence>
<evidence type="ECO:0000313" key="8">
    <source>
        <dbReference type="EMBL" id="CAD0087218.1"/>
    </source>
</evidence>
<dbReference type="Gene3D" id="2.115.10.20">
    <property type="entry name" value="Glycosyl hydrolase domain, family 43"/>
    <property type="match status" value="1"/>
</dbReference>
<dbReference type="InterPro" id="IPR006710">
    <property type="entry name" value="Glyco_hydro_43"/>
</dbReference>